<name>A0A7R9I2E4_9NEOP</name>
<feature type="domain" description="C2H2-type" evidence="1">
    <location>
        <begin position="210"/>
        <end position="231"/>
    </location>
</feature>
<dbReference type="PROSITE" id="PS00028">
    <property type="entry name" value="ZINC_FINGER_C2H2_1"/>
    <property type="match status" value="1"/>
</dbReference>
<gene>
    <name evidence="2" type="ORF">TBIB3V08_LOCUS7231</name>
</gene>
<organism evidence="2">
    <name type="scientific">Timema bartmani</name>
    <dbReference type="NCBI Taxonomy" id="61472"/>
    <lineage>
        <taxon>Eukaryota</taxon>
        <taxon>Metazoa</taxon>
        <taxon>Ecdysozoa</taxon>
        <taxon>Arthropoda</taxon>
        <taxon>Hexapoda</taxon>
        <taxon>Insecta</taxon>
        <taxon>Pterygota</taxon>
        <taxon>Neoptera</taxon>
        <taxon>Polyneoptera</taxon>
        <taxon>Phasmatodea</taxon>
        <taxon>Timematodea</taxon>
        <taxon>Timematoidea</taxon>
        <taxon>Timematidae</taxon>
        <taxon>Timema</taxon>
    </lineage>
</organism>
<dbReference type="AlphaFoldDB" id="A0A7R9I2E4"/>
<dbReference type="EMBL" id="OD566926">
    <property type="protein sequence ID" value="CAD7444866.1"/>
    <property type="molecule type" value="Genomic_DNA"/>
</dbReference>
<proteinExistence type="predicted"/>
<dbReference type="InterPro" id="IPR013087">
    <property type="entry name" value="Znf_C2H2_type"/>
</dbReference>
<evidence type="ECO:0000313" key="2">
    <source>
        <dbReference type="EMBL" id="CAD7444866.1"/>
    </source>
</evidence>
<accession>A0A7R9I2E4</accession>
<evidence type="ECO:0000259" key="1">
    <source>
        <dbReference type="PROSITE" id="PS00028"/>
    </source>
</evidence>
<sequence>MSSNKQYFEGESTSPHIIIVNRSEKRNNDSIFTKVNPNSSLISKVFIDDLNSMDIISDSRQINSSSFSEIHIENLSSFSVLTGNTPKYNSLSNVWPDVSYLSNSQPENVIFDQLGSHHSLDKTEPCLQVNVDNFVTFPEQSNFDRAADVTHIEIIKPKKSASRRLTGANRVLPFITNMWQGGEQQVTEPTLAATYKAFFESLEYMDERKCEECQLELLSSTHLQYHLKEVHKRKTVMLEQGKKHIDRMKAASGSKKNIDLGLAAKNAVSSVDYMVKVYILVLMIMK</sequence>
<reference evidence="2" key="1">
    <citation type="submission" date="2020-11" db="EMBL/GenBank/DDBJ databases">
        <authorList>
            <person name="Tran Van P."/>
        </authorList>
    </citation>
    <scope>NUCLEOTIDE SEQUENCE</scope>
</reference>
<protein>
    <recommendedName>
        <fullName evidence="1">C2H2-type domain-containing protein</fullName>
    </recommendedName>
</protein>